<gene>
    <name evidence="3" type="ORF">SLS53_001221</name>
    <name evidence="2" type="ORF">SLS53_009452</name>
</gene>
<reference evidence="2 4" key="1">
    <citation type="journal article" date="2023" name="PLoS ONE">
        <title>Cytospora paraplurivora sp. nov. isolated from orchards with fruit tree decline syndrome in Ontario, Canada.</title>
        <authorList>
            <person name="Ilyukhin E."/>
            <person name="Nguyen H.D.T."/>
            <person name="Castle A.J."/>
            <person name="Ellouze W."/>
        </authorList>
    </citation>
    <scope>NUCLEOTIDE SEQUENCE [LARGE SCALE GENOMIC DNA]</scope>
    <source>
        <strain evidence="2 4">FDS-564</strain>
    </source>
</reference>
<dbReference type="EMBL" id="JAJSPL020000003">
    <property type="protein sequence ID" value="KAK7747969.1"/>
    <property type="molecule type" value="Genomic_DNA"/>
</dbReference>
<feature type="compositionally biased region" description="Basic residues" evidence="1">
    <location>
        <begin position="114"/>
        <end position="123"/>
    </location>
</feature>
<reference evidence="2" key="2">
    <citation type="submission" date="2024-02" db="EMBL/GenBank/DDBJ databases">
        <title>De novo assembly and annotation of 12 fungi associated with fruit tree decline syndrome in Ontario, Canada.</title>
        <authorList>
            <person name="Sulman M."/>
            <person name="Ellouze W."/>
            <person name="Ilyukhin E."/>
        </authorList>
    </citation>
    <scope>NUCLEOTIDE SEQUENCE</scope>
    <source>
        <strain evidence="2">FDS-564</strain>
    </source>
</reference>
<protein>
    <recommendedName>
        <fullName evidence="5">Myb-like domain-containing protein</fullName>
    </recommendedName>
</protein>
<proteinExistence type="predicted"/>
<comment type="caution">
    <text evidence="2">The sequence shown here is derived from an EMBL/GenBank/DDBJ whole genome shotgun (WGS) entry which is preliminary data.</text>
</comment>
<evidence type="ECO:0000313" key="2">
    <source>
        <dbReference type="EMBL" id="KAK7727550.1"/>
    </source>
</evidence>
<organism evidence="2 4">
    <name type="scientific">Cytospora paraplurivora</name>
    <dbReference type="NCBI Taxonomy" id="2898453"/>
    <lineage>
        <taxon>Eukaryota</taxon>
        <taxon>Fungi</taxon>
        <taxon>Dikarya</taxon>
        <taxon>Ascomycota</taxon>
        <taxon>Pezizomycotina</taxon>
        <taxon>Sordariomycetes</taxon>
        <taxon>Sordariomycetidae</taxon>
        <taxon>Diaporthales</taxon>
        <taxon>Cytosporaceae</taxon>
        <taxon>Cytospora</taxon>
    </lineage>
</organism>
<evidence type="ECO:0000256" key="1">
    <source>
        <dbReference type="SAM" id="MobiDB-lite"/>
    </source>
</evidence>
<evidence type="ECO:0008006" key="5">
    <source>
        <dbReference type="Google" id="ProtNLM"/>
    </source>
</evidence>
<sequence>METTPTKGAAFKWTAEAERDLFAACLVAAGEPKGATLKNAMELLNENFGERFTQKAASHRLQHLQKLKRKEGKTAGSDESTPKKANASTKKASSTPKKRVKATEEDADTDSPTTKKRRGKGSAKKPLPEAEDQDDEEEKVFSVKKEEQ</sequence>
<name>A0AAN9TVL2_9PEZI</name>
<feature type="compositionally biased region" description="Low complexity" evidence="1">
    <location>
        <begin position="83"/>
        <end position="95"/>
    </location>
</feature>
<evidence type="ECO:0000313" key="4">
    <source>
        <dbReference type="Proteomes" id="UP001320245"/>
    </source>
</evidence>
<evidence type="ECO:0000313" key="3">
    <source>
        <dbReference type="EMBL" id="KAK7747969.1"/>
    </source>
</evidence>
<keyword evidence="4" id="KW-1185">Reference proteome</keyword>
<dbReference type="AlphaFoldDB" id="A0AAN9TVL2"/>
<dbReference type="Proteomes" id="UP001320245">
    <property type="component" value="Unassembled WGS sequence"/>
</dbReference>
<feature type="compositionally biased region" description="Basic residues" evidence="1">
    <location>
        <begin position="57"/>
        <end position="71"/>
    </location>
</feature>
<feature type="compositionally biased region" description="Basic and acidic residues" evidence="1">
    <location>
        <begin position="139"/>
        <end position="148"/>
    </location>
</feature>
<feature type="region of interest" description="Disordered" evidence="1">
    <location>
        <begin position="54"/>
        <end position="148"/>
    </location>
</feature>
<feature type="compositionally biased region" description="Acidic residues" evidence="1">
    <location>
        <begin position="129"/>
        <end position="138"/>
    </location>
</feature>
<dbReference type="EMBL" id="JAJSPL020000129">
    <property type="protein sequence ID" value="KAK7727550.1"/>
    <property type="molecule type" value="Genomic_DNA"/>
</dbReference>
<accession>A0AAN9TVL2</accession>